<dbReference type="RefSeq" id="WP_128520252.1">
    <property type="nucleotide sequence ID" value="NZ_RJQC01000002.1"/>
</dbReference>
<dbReference type="Pfam" id="PF00005">
    <property type="entry name" value="ABC_tran"/>
    <property type="match status" value="2"/>
</dbReference>
<evidence type="ECO:0000256" key="7">
    <source>
        <dbReference type="ARBA" id="ARBA00022967"/>
    </source>
</evidence>
<feature type="domain" description="ABC transporter" evidence="9">
    <location>
        <begin position="25"/>
        <end position="266"/>
    </location>
</feature>
<keyword evidence="4" id="KW-1003">Cell membrane</keyword>
<name>A0A3N0HZW1_9FIRM</name>
<accession>A0A3N0HZW1</accession>
<dbReference type="SUPFAM" id="SSF52540">
    <property type="entry name" value="P-loop containing nucleoside triphosphate hydrolases"/>
    <property type="match status" value="2"/>
</dbReference>
<evidence type="ECO:0000256" key="6">
    <source>
        <dbReference type="ARBA" id="ARBA00022840"/>
    </source>
</evidence>
<dbReference type="InterPro" id="IPR017871">
    <property type="entry name" value="ABC_transporter-like_CS"/>
</dbReference>
<sequence length="522" mass="59137">MRTFRMHLQTKQNPKDSMTEQGIAVSCHNVRFRYFQQNRKNILDGCSMTVRKGTITVLMGRSGCVKSTLAALLSGLYPENGGFLEDGSIQLFGKPIEGYPFPERAAHVSMMFQNPDLQFCMRTLRKEMRFCLENLSCPREQMDARIEKAAEATGMTNFLDRDLFTLSGGEKQKAELTCIFLLQSKLIVLDEPFGNIDMKWARKIRDLLIKKNKEDGTTILIIDHSLDYFMDYFDELKVMDSRGTICAGITRETLTQYESLFRREGLRWPYDRHEGTHPDLSGQVSIPSITLQSASIYAGKKRHTCKSPILSGVEAIFPKGRITAILGPSGSGKTTLFRAILGQQKYDGSICLEGNEVKKMSSAKRFQQVGIVFQNPSNQFITQNVLQEVEEGLKTTERNPDSLEKKAKDLLKAFHLERFVRYSPYMLSQGQQRRLAVLAILSGTQKVLLLDEPTYGQDDAMTKEIMTMLRNRVEEEGLTVVLTTHDLAVVQDYADTCYLVQDGILKERSMADIDDGKIKSFL</sequence>
<dbReference type="PANTHER" id="PTHR43553:SF27">
    <property type="entry name" value="ENERGY-COUPLING FACTOR TRANSPORTER ATP-BINDING PROTEIN ECFA2"/>
    <property type="match status" value="1"/>
</dbReference>
<dbReference type="SMART" id="SM00382">
    <property type="entry name" value="AAA"/>
    <property type="match status" value="2"/>
</dbReference>
<keyword evidence="8" id="KW-0472">Membrane</keyword>
<dbReference type="InterPro" id="IPR027417">
    <property type="entry name" value="P-loop_NTPase"/>
</dbReference>
<feature type="domain" description="ABC transporter" evidence="9">
    <location>
        <begin position="291"/>
        <end position="522"/>
    </location>
</feature>
<keyword evidence="7" id="KW-1278">Translocase</keyword>
<comment type="subcellular location">
    <subcellularLocation>
        <location evidence="1">Cell membrane</location>
        <topology evidence="1">Peripheral membrane protein</topology>
    </subcellularLocation>
</comment>
<dbReference type="InterPro" id="IPR003593">
    <property type="entry name" value="AAA+_ATPase"/>
</dbReference>
<evidence type="ECO:0000256" key="2">
    <source>
        <dbReference type="ARBA" id="ARBA00005417"/>
    </source>
</evidence>
<comment type="caution">
    <text evidence="10">The sequence shown here is derived from an EMBL/GenBank/DDBJ whole genome shotgun (WGS) entry which is preliminary data.</text>
</comment>
<dbReference type="GO" id="GO:0043190">
    <property type="term" value="C:ATP-binding cassette (ABC) transporter complex"/>
    <property type="evidence" value="ECO:0007669"/>
    <property type="project" value="TreeGrafter"/>
</dbReference>
<proteinExistence type="inferred from homology"/>
<dbReference type="GO" id="GO:0016887">
    <property type="term" value="F:ATP hydrolysis activity"/>
    <property type="evidence" value="ECO:0007669"/>
    <property type="project" value="InterPro"/>
</dbReference>
<dbReference type="Proteomes" id="UP000276568">
    <property type="component" value="Unassembled WGS sequence"/>
</dbReference>
<dbReference type="InterPro" id="IPR050095">
    <property type="entry name" value="ECF_ABC_transporter_ATP-bd"/>
</dbReference>
<dbReference type="GO" id="GO:0042626">
    <property type="term" value="F:ATPase-coupled transmembrane transporter activity"/>
    <property type="evidence" value="ECO:0007669"/>
    <property type="project" value="TreeGrafter"/>
</dbReference>
<dbReference type="OrthoDB" id="501320at2"/>
<protein>
    <submittedName>
        <fullName evidence="10">ABC transporter ATP-binding protein</fullName>
    </submittedName>
</protein>
<keyword evidence="5" id="KW-0547">Nucleotide-binding</keyword>
<reference evidence="10 11" key="1">
    <citation type="submission" date="2018-11" db="EMBL/GenBank/DDBJ databases">
        <title>Clostridium sp. nov., a member of the family Erysipelotrichaceae isolated from pig faeces.</title>
        <authorList>
            <person name="Chang Y.-H."/>
        </authorList>
    </citation>
    <scope>NUCLEOTIDE SEQUENCE [LARGE SCALE GENOMIC DNA]</scope>
    <source>
        <strain evidence="10 11">YH-panp20</strain>
    </source>
</reference>
<comment type="similarity">
    <text evidence="2">Belongs to the ABC transporter superfamily.</text>
</comment>
<evidence type="ECO:0000313" key="10">
    <source>
        <dbReference type="EMBL" id="RNM30335.1"/>
    </source>
</evidence>
<gene>
    <name evidence="10" type="ORF">EDX97_05950</name>
</gene>
<organism evidence="10 11">
    <name type="scientific">Absicoccus porci</name>
    <dbReference type="NCBI Taxonomy" id="2486576"/>
    <lineage>
        <taxon>Bacteria</taxon>
        <taxon>Bacillati</taxon>
        <taxon>Bacillota</taxon>
        <taxon>Erysipelotrichia</taxon>
        <taxon>Erysipelotrichales</taxon>
        <taxon>Erysipelotrichaceae</taxon>
        <taxon>Absicoccus</taxon>
    </lineage>
</organism>
<evidence type="ECO:0000256" key="4">
    <source>
        <dbReference type="ARBA" id="ARBA00022475"/>
    </source>
</evidence>
<dbReference type="PANTHER" id="PTHR43553">
    <property type="entry name" value="HEAVY METAL TRANSPORTER"/>
    <property type="match status" value="1"/>
</dbReference>
<dbReference type="EMBL" id="RJQC01000002">
    <property type="protein sequence ID" value="RNM30335.1"/>
    <property type="molecule type" value="Genomic_DNA"/>
</dbReference>
<dbReference type="PROSITE" id="PS00211">
    <property type="entry name" value="ABC_TRANSPORTER_1"/>
    <property type="match status" value="1"/>
</dbReference>
<dbReference type="GO" id="GO:0005524">
    <property type="term" value="F:ATP binding"/>
    <property type="evidence" value="ECO:0007669"/>
    <property type="project" value="UniProtKB-KW"/>
</dbReference>
<dbReference type="InterPro" id="IPR015856">
    <property type="entry name" value="ABC_transpr_CbiO/EcfA_su"/>
</dbReference>
<evidence type="ECO:0000256" key="8">
    <source>
        <dbReference type="ARBA" id="ARBA00023136"/>
    </source>
</evidence>
<dbReference type="PROSITE" id="PS50893">
    <property type="entry name" value="ABC_TRANSPORTER_2"/>
    <property type="match status" value="2"/>
</dbReference>
<dbReference type="Gene3D" id="3.40.50.300">
    <property type="entry name" value="P-loop containing nucleotide triphosphate hydrolases"/>
    <property type="match status" value="2"/>
</dbReference>
<evidence type="ECO:0000256" key="1">
    <source>
        <dbReference type="ARBA" id="ARBA00004202"/>
    </source>
</evidence>
<dbReference type="AlphaFoldDB" id="A0A3N0HZW1"/>
<keyword evidence="6 10" id="KW-0067">ATP-binding</keyword>
<evidence type="ECO:0000256" key="5">
    <source>
        <dbReference type="ARBA" id="ARBA00022741"/>
    </source>
</evidence>
<evidence type="ECO:0000256" key="3">
    <source>
        <dbReference type="ARBA" id="ARBA00022448"/>
    </source>
</evidence>
<keyword evidence="11" id="KW-1185">Reference proteome</keyword>
<dbReference type="CDD" id="cd03225">
    <property type="entry name" value="ABC_cobalt_CbiO_domain1"/>
    <property type="match status" value="2"/>
</dbReference>
<dbReference type="InterPro" id="IPR003439">
    <property type="entry name" value="ABC_transporter-like_ATP-bd"/>
</dbReference>
<evidence type="ECO:0000313" key="11">
    <source>
        <dbReference type="Proteomes" id="UP000276568"/>
    </source>
</evidence>
<keyword evidence="3" id="KW-0813">Transport</keyword>
<evidence type="ECO:0000259" key="9">
    <source>
        <dbReference type="PROSITE" id="PS50893"/>
    </source>
</evidence>